<organism evidence="1 2">
    <name type="scientific">Leucocoprinus birnbaumii</name>
    <dbReference type="NCBI Taxonomy" id="56174"/>
    <lineage>
        <taxon>Eukaryota</taxon>
        <taxon>Fungi</taxon>
        <taxon>Dikarya</taxon>
        <taxon>Basidiomycota</taxon>
        <taxon>Agaricomycotina</taxon>
        <taxon>Agaricomycetes</taxon>
        <taxon>Agaricomycetidae</taxon>
        <taxon>Agaricales</taxon>
        <taxon>Agaricineae</taxon>
        <taxon>Agaricaceae</taxon>
        <taxon>Leucocoprinus</taxon>
    </lineage>
</organism>
<reference evidence="1" key="1">
    <citation type="submission" date="2022-07" db="EMBL/GenBank/DDBJ databases">
        <title>Genome Sequence of Leucocoprinus birnbaumii.</title>
        <authorList>
            <person name="Buettner E."/>
        </authorList>
    </citation>
    <scope>NUCLEOTIDE SEQUENCE</scope>
    <source>
        <strain evidence="1">VT141</strain>
    </source>
</reference>
<evidence type="ECO:0000313" key="2">
    <source>
        <dbReference type="Proteomes" id="UP001213000"/>
    </source>
</evidence>
<evidence type="ECO:0000313" key="1">
    <source>
        <dbReference type="EMBL" id="KAJ3560536.1"/>
    </source>
</evidence>
<sequence>MPEPCLLHDPSQEVSLDFSSATYANLVQQLAQASNWTAEEEAQALLDAWTEENLQRRRLWDQQLQGEADKRA</sequence>
<accession>A0AAD5VLD2</accession>
<comment type="caution">
    <text evidence="1">The sequence shown here is derived from an EMBL/GenBank/DDBJ whole genome shotgun (WGS) entry which is preliminary data.</text>
</comment>
<proteinExistence type="predicted"/>
<keyword evidence="2" id="KW-1185">Reference proteome</keyword>
<dbReference type="EMBL" id="JANIEX010001153">
    <property type="protein sequence ID" value="KAJ3560536.1"/>
    <property type="molecule type" value="Genomic_DNA"/>
</dbReference>
<name>A0AAD5VLD2_9AGAR</name>
<dbReference type="Proteomes" id="UP001213000">
    <property type="component" value="Unassembled WGS sequence"/>
</dbReference>
<dbReference type="AlphaFoldDB" id="A0AAD5VLD2"/>
<gene>
    <name evidence="1" type="ORF">NP233_g10776</name>
</gene>
<protein>
    <submittedName>
        <fullName evidence="1">Uncharacterized protein</fullName>
    </submittedName>
</protein>